<dbReference type="AlphaFoldDB" id="A0A6L5QGQ1"/>
<feature type="transmembrane region" description="Helical" evidence="1">
    <location>
        <begin position="80"/>
        <end position="102"/>
    </location>
</feature>
<keyword evidence="3" id="KW-1185">Reference proteome</keyword>
<dbReference type="Proteomes" id="UP000481037">
    <property type="component" value="Unassembled WGS sequence"/>
</dbReference>
<protein>
    <submittedName>
        <fullName evidence="2">Uncharacterized protein</fullName>
    </submittedName>
</protein>
<evidence type="ECO:0000256" key="1">
    <source>
        <dbReference type="SAM" id="Phobius"/>
    </source>
</evidence>
<evidence type="ECO:0000313" key="3">
    <source>
        <dbReference type="Proteomes" id="UP000481037"/>
    </source>
</evidence>
<reference evidence="2 3" key="1">
    <citation type="submission" date="2019-11" db="EMBL/GenBank/DDBJ databases">
        <title>Novel species isolated from a subtropical stream in China.</title>
        <authorList>
            <person name="Lu H."/>
        </authorList>
    </citation>
    <scope>NUCLEOTIDE SEQUENCE [LARGE SCALE GENOMIC DNA]</scope>
    <source>
        <strain evidence="2 3">FT25W</strain>
    </source>
</reference>
<keyword evidence="1" id="KW-1133">Transmembrane helix</keyword>
<evidence type="ECO:0000313" key="2">
    <source>
        <dbReference type="EMBL" id="MRX08462.1"/>
    </source>
</evidence>
<accession>A0A6L5QGQ1</accession>
<dbReference type="RefSeq" id="WP_154365173.1">
    <property type="nucleotide sequence ID" value="NZ_WKJM01000008.1"/>
</dbReference>
<gene>
    <name evidence="2" type="ORF">GJ697_11500</name>
</gene>
<name>A0A6L5QGQ1_9BURK</name>
<sequence length="278" mass="30035">MSDDNGYDALNGYSPNYTFTERFSAGVLSTDTQYTTQVKVDDYLSSQRADEYRRQNLNYSGPPSAASLALDAALRRFFKFIGLALLCGMALGLLACGGVLAVNANRIAAERDPLHGGVGRALLEWKLADYRLPPGEPDFGLQQMGHAIHGGLPAITGKRILKLNKAEVVAGAELAYRCVLSDRCWAEVQASPALDGMLLLAEHAVRKLENSADAGPVHAALIDLRIYRGSRPAGDIVNQIAALHRRHPDNAGLAAMAAQVQDSWLLTLTAWAEKQAEH</sequence>
<organism evidence="2 3">
    <name type="scientific">Duganella alba</name>
    <dbReference type="NCBI Taxonomy" id="2666081"/>
    <lineage>
        <taxon>Bacteria</taxon>
        <taxon>Pseudomonadati</taxon>
        <taxon>Pseudomonadota</taxon>
        <taxon>Betaproteobacteria</taxon>
        <taxon>Burkholderiales</taxon>
        <taxon>Oxalobacteraceae</taxon>
        <taxon>Telluria group</taxon>
        <taxon>Duganella</taxon>
    </lineage>
</organism>
<proteinExistence type="predicted"/>
<keyword evidence="1" id="KW-0812">Transmembrane</keyword>
<comment type="caution">
    <text evidence="2">The sequence shown here is derived from an EMBL/GenBank/DDBJ whole genome shotgun (WGS) entry which is preliminary data.</text>
</comment>
<keyword evidence="1" id="KW-0472">Membrane</keyword>
<dbReference type="EMBL" id="WKJM01000008">
    <property type="protein sequence ID" value="MRX08462.1"/>
    <property type="molecule type" value="Genomic_DNA"/>
</dbReference>